<dbReference type="Pfam" id="PF00156">
    <property type="entry name" value="Pribosyltran"/>
    <property type="match status" value="1"/>
</dbReference>
<evidence type="ECO:0000256" key="3">
    <source>
        <dbReference type="ARBA" id="ARBA00004496"/>
    </source>
</evidence>
<evidence type="ECO:0000256" key="2">
    <source>
        <dbReference type="ARBA" id="ARBA00003968"/>
    </source>
</evidence>
<dbReference type="OrthoDB" id="9803963at2"/>
<dbReference type="GO" id="GO:0003999">
    <property type="term" value="F:adenine phosphoribosyltransferase activity"/>
    <property type="evidence" value="ECO:0007669"/>
    <property type="project" value="UniProtKB-UniRule"/>
</dbReference>
<dbReference type="FunFam" id="3.40.50.2020:FF:000021">
    <property type="entry name" value="Adenine phosphoribosyltransferase"/>
    <property type="match status" value="1"/>
</dbReference>
<keyword evidence="9 11" id="KW-0808">Transferase</keyword>
<dbReference type="RefSeq" id="WP_128498490.1">
    <property type="nucleotide sequence ID" value="NZ_RZNC01000002.1"/>
</dbReference>
<keyword evidence="8 11" id="KW-0328">Glycosyltransferase</keyword>
<protein>
    <recommendedName>
        <fullName evidence="6 11">Adenine phosphoribosyltransferase</fullName>
        <shortName evidence="11">APRT</shortName>
        <ecNumber evidence="6 11">2.4.2.7</ecNumber>
    </recommendedName>
</protein>
<keyword evidence="10 11" id="KW-0660">Purine salvage</keyword>
<dbReference type="EC" id="2.4.2.7" evidence="6 11"/>
<evidence type="ECO:0000256" key="10">
    <source>
        <dbReference type="ARBA" id="ARBA00022726"/>
    </source>
</evidence>
<evidence type="ECO:0000313" key="13">
    <source>
        <dbReference type="EMBL" id="RWZ64713.1"/>
    </source>
</evidence>
<dbReference type="AlphaFoldDB" id="A0A3S4APM6"/>
<comment type="similarity">
    <text evidence="5 11">Belongs to the purine/pyrimidine phosphoribosyltransferase family.</text>
</comment>
<dbReference type="SUPFAM" id="SSF53271">
    <property type="entry name" value="PRTase-like"/>
    <property type="match status" value="1"/>
</dbReference>
<comment type="pathway">
    <text evidence="4 11">Purine metabolism; AMP biosynthesis via salvage pathway; AMP from adenine: step 1/1.</text>
</comment>
<dbReference type="InterPro" id="IPR029057">
    <property type="entry name" value="PRTase-like"/>
</dbReference>
<proteinExistence type="inferred from homology"/>
<accession>A0A3S4APM6</accession>
<dbReference type="GO" id="GO:0006168">
    <property type="term" value="P:adenine salvage"/>
    <property type="evidence" value="ECO:0007669"/>
    <property type="project" value="InterPro"/>
</dbReference>
<comment type="subunit">
    <text evidence="11">Homodimer.</text>
</comment>
<name>A0A3S4APM6_9MICO</name>
<evidence type="ECO:0000256" key="6">
    <source>
        <dbReference type="ARBA" id="ARBA00011893"/>
    </source>
</evidence>
<feature type="domain" description="Phosphoribosyltransferase" evidence="12">
    <location>
        <begin position="62"/>
        <end position="172"/>
    </location>
</feature>
<evidence type="ECO:0000256" key="7">
    <source>
        <dbReference type="ARBA" id="ARBA00022490"/>
    </source>
</evidence>
<evidence type="ECO:0000256" key="11">
    <source>
        <dbReference type="HAMAP-Rule" id="MF_00004"/>
    </source>
</evidence>
<dbReference type="GO" id="GO:0016208">
    <property type="term" value="F:AMP binding"/>
    <property type="evidence" value="ECO:0007669"/>
    <property type="project" value="TreeGrafter"/>
</dbReference>
<gene>
    <name evidence="11" type="primary">apt</name>
    <name evidence="13" type="ORF">ELQ92_08250</name>
</gene>
<dbReference type="PANTHER" id="PTHR32315">
    <property type="entry name" value="ADENINE PHOSPHORIBOSYLTRANSFERASE"/>
    <property type="match status" value="1"/>
</dbReference>
<comment type="caution">
    <text evidence="13">The sequence shown here is derived from an EMBL/GenBank/DDBJ whole genome shotgun (WGS) entry which is preliminary data.</text>
</comment>
<evidence type="ECO:0000256" key="9">
    <source>
        <dbReference type="ARBA" id="ARBA00022679"/>
    </source>
</evidence>
<organism evidence="13 14">
    <name type="scientific">Labedella populi</name>
    <dbReference type="NCBI Taxonomy" id="2498850"/>
    <lineage>
        <taxon>Bacteria</taxon>
        <taxon>Bacillati</taxon>
        <taxon>Actinomycetota</taxon>
        <taxon>Actinomycetes</taxon>
        <taxon>Micrococcales</taxon>
        <taxon>Microbacteriaceae</taxon>
        <taxon>Labedella</taxon>
    </lineage>
</organism>
<evidence type="ECO:0000259" key="12">
    <source>
        <dbReference type="Pfam" id="PF00156"/>
    </source>
</evidence>
<evidence type="ECO:0000256" key="5">
    <source>
        <dbReference type="ARBA" id="ARBA00008391"/>
    </source>
</evidence>
<dbReference type="InterPro" id="IPR050054">
    <property type="entry name" value="UPRTase/APRTase"/>
</dbReference>
<dbReference type="CDD" id="cd06223">
    <property type="entry name" value="PRTases_typeI"/>
    <property type="match status" value="1"/>
</dbReference>
<dbReference type="InterPro" id="IPR000836">
    <property type="entry name" value="PRTase_dom"/>
</dbReference>
<dbReference type="GO" id="GO:0044209">
    <property type="term" value="P:AMP salvage"/>
    <property type="evidence" value="ECO:0007669"/>
    <property type="project" value="UniProtKB-UniRule"/>
</dbReference>
<dbReference type="HAMAP" id="MF_00004">
    <property type="entry name" value="Aden_phosphoribosyltr"/>
    <property type="match status" value="1"/>
</dbReference>
<dbReference type="NCBIfam" id="NF002634">
    <property type="entry name" value="PRK02304.1-3"/>
    <property type="match status" value="1"/>
</dbReference>
<dbReference type="EMBL" id="RZNC01000002">
    <property type="protein sequence ID" value="RWZ64713.1"/>
    <property type="molecule type" value="Genomic_DNA"/>
</dbReference>
<dbReference type="PANTHER" id="PTHR32315:SF3">
    <property type="entry name" value="ADENINE PHOSPHORIBOSYLTRANSFERASE"/>
    <property type="match status" value="1"/>
</dbReference>
<evidence type="ECO:0000256" key="8">
    <source>
        <dbReference type="ARBA" id="ARBA00022676"/>
    </source>
</evidence>
<dbReference type="Gene3D" id="3.40.50.2020">
    <property type="match status" value="1"/>
</dbReference>
<evidence type="ECO:0000313" key="14">
    <source>
        <dbReference type="Proteomes" id="UP000288603"/>
    </source>
</evidence>
<reference evidence="13 14" key="1">
    <citation type="submission" date="2018-12" db="EMBL/GenBank/DDBJ databases">
        <authorList>
            <person name="Li F."/>
        </authorList>
    </citation>
    <scope>NUCLEOTIDE SEQUENCE [LARGE SCALE GENOMIC DNA]</scope>
    <source>
        <strain evidence="13 14">8H24J-4-2</strain>
    </source>
</reference>
<dbReference type="NCBIfam" id="NF002636">
    <property type="entry name" value="PRK02304.1-5"/>
    <property type="match status" value="1"/>
</dbReference>
<keyword evidence="7 11" id="KW-0963">Cytoplasm</keyword>
<dbReference type="Proteomes" id="UP000288603">
    <property type="component" value="Unassembled WGS sequence"/>
</dbReference>
<evidence type="ECO:0000256" key="1">
    <source>
        <dbReference type="ARBA" id="ARBA00000868"/>
    </source>
</evidence>
<sequence>MSVRAGAAPAVSGPSSELERAESLIAAVPDHPSPGIVFRDLTPLFADAEAFATVVDAIAAPFAGRFDVVAGLEARGFLLAGAVALRTGTAVVPIRKAGKLPRETVAESYELEYGSATIEVHREDVPPGARVLIVDDVLATGGTLAAALRIGERLEWEVVGCGVILELDHLAGRSALGSEVVSLFRA</sequence>
<comment type="function">
    <text evidence="2 11">Catalyzes a salvage reaction resulting in the formation of AMP, that is energically less costly than de novo synthesis.</text>
</comment>
<dbReference type="GO" id="GO:0005737">
    <property type="term" value="C:cytoplasm"/>
    <property type="evidence" value="ECO:0007669"/>
    <property type="project" value="UniProtKB-SubCell"/>
</dbReference>
<keyword evidence="14" id="KW-1185">Reference proteome</keyword>
<dbReference type="GO" id="GO:0002055">
    <property type="term" value="F:adenine binding"/>
    <property type="evidence" value="ECO:0007669"/>
    <property type="project" value="TreeGrafter"/>
</dbReference>
<comment type="catalytic activity">
    <reaction evidence="1 11">
        <text>AMP + diphosphate = 5-phospho-alpha-D-ribose 1-diphosphate + adenine</text>
        <dbReference type="Rhea" id="RHEA:16609"/>
        <dbReference type="ChEBI" id="CHEBI:16708"/>
        <dbReference type="ChEBI" id="CHEBI:33019"/>
        <dbReference type="ChEBI" id="CHEBI:58017"/>
        <dbReference type="ChEBI" id="CHEBI:456215"/>
        <dbReference type="EC" id="2.4.2.7"/>
    </reaction>
</comment>
<dbReference type="InterPro" id="IPR005764">
    <property type="entry name" value="Ade_phspho_trans"/>
</dbReference>
<comment type="subcellular location">
    <subcellularLocation>
        <location evidence="3 11">Cytoplasm</location>
    </subcellularLocation>
</comment>
<evidence type="ECO:0000256" key="4">
    <source>
        <dbReference type="ARBA" id="ARBA00004659"/>
    </source>
</evidence>
<dbReference type="UniPathway" id="UPA00588">
    <property type="reaction ID" value="UER00646"/>
</dbReference>
<dbReference type="GO" id="GO:0006166">
    <property type="term" value="P:purine ribonucleoside salvage"/>
    <property type="evidence" value="ECO:0007669"/>
    <property type="project" value="UniProtKB-KW"/>
</dbReference>